<proteinExistence type="inferred from homology"/>
<feature type="compositionally biased region" description="Pro residues" evidence="8">
    <location>
        <begin position="182"/>
        <end position="194"/>
    </location>
</feature>
<feature type="compositionally biased region" description="Pro residues" evidence="8">
    <location>
        <begin position="261"/>
        <end position="278"/>
    </location>
</feature>
<comment type="subcellular location">
    <subcellularLocation>
        <location evidence="1">Endosome</location>
    </subcellularLocation>
</comment>
<feature type="domain" description="SB" evidence="9">
    <location>
        <begin position="430"/>
        <end position="498"/>
    </location>
</feature>
<dbReference type="EMBL" id="KN880612">
    <property type="protein sequence ID" value="KIY64936.1"/>
    <property type="molecule type" value="Genomic_DNA"/>
</dbReference>
<gene>
    <name evidence="11" type="ORF">CYLTODRAFT_424790</name>
</gene>
<evidence type="ECO:0000256" key="6">
    <source>
        <dbReference type="ARBA" id="ARBA00023054"/>
    </source>
</evidence>
<dbReference type="AlphaFoldDB" id="A0A0D7B5Z7"/>
<keyword evidence="6" id="KW-0175">Coiled coil</keyword>
<keyword evidence="4" id="KW-0967">Endosome</keyword>
<dbReference type="SUPFAM" id="SSF54495">
    <property type="entry name" value="UBC-like"/>
    <property type="match status" value="1"/>
</dbReference>
<comment type="similarity">
    <text evidence="2">Belongs to the ubiquitin-conjugating enzyme family. UEV subfamily.</text>
</comment>
<dbReference type="InterPro" id="IPR016135">
    <property type="entry name" value="UBQ-conjugating_enzyme/RWD"/>
</dbReference>
<keyword evidence="3 7" id="KW-0813">Transport</keyword>
<evidence type="ECO:0000256" key="1">
    <source>
        <dbReference type="ARBA" id="ARBA00004177"/>
    </source>
</evidence>
<evidence type="ECO:0000256" key="4">
    <source>
        <dbReference type="ARBA" id="ARBA00022753"/>
    </source>
</evidence>
<feature type="compositionally biased region" description="Low complexity" evidence="8">
    <location>
        <begin position="249"/>
        <end position="260"/>
    </location>
</feature>
<feature type="compositionally biased region" description="Polar residues" evidence="8">
    <location>
        <begin position="224"/>
        <end position="240"/>
    </location>
</feature>
<evidence type="ECO:0000259" key="10">
    <source>
        <dbReference type="PROSITE" id="PS51322"/>
    </source>
</evidence>
<dbReference type="PROSITE" id="PS51312">
    <property type="entry name" value="SB"/>
    <property type="match status" value="1"/>
</dbReference>
<keyword evidence="12" id="KW-1185">Reference proteome</keyword>
<dbReference type="PANTHER" id="PTHR23306:SF3">
    <property type="entry name" value="TUMOR SUPPRESSOR PROTEIN 101"/>
    <property type="match status" value="1"/>
</dbReference>
<evidence type="ECO:0000256" key="2">
    <source>
        <dbReference type="ARBA" id="ARBA00009594"/>
    </source>
</evidence>
<name>A0A0D7B5Z7_9AGAR</name>
<evidence type="ECO:0000256" key="5">
    <source>
        <dbReference type="ARBA" id="ARBA00022927"/>
    </source>
</evidence>
<organism evidence="11 12">
    <name type="scientific">Cylindrobasidium torrendii FP15055 ss-10</name>
    <dbReference type="NCBI Taxonomy" id="1314674"/>
    <lineage>
        <taxon>Eukaryota</taxon>
        <taxon>Fungi</taxon>
        <taxon>Dikarya</taxon>
        <taxon>Basidiomycota</taxon>
        <taxon>Agaricomycotina</taxon>
        <taxon>Agaricomycetes</taxon>
        <taxon>Agaricomycetidae</taxon>
        <taxon>Agaricales</taxon>
        <taxon>Marasmiineae</taxon>
        <taxon>Physalacriaceae</taxon>
        <taxon>Cylindrobasidium</taxon>
    </lineage>
</organism>
<evidence type="ECO:0000313" key="12">
    <source>
        <dbReference type="Proteomes" id="UP000054007"/>
    </source>
</evidence>
<feature type="domain" description="UEV" evidence="10">
    <location>
        <begin position="4"/>
        <end position="149"/>
    </location>
</feature>
<dbReference type="STRING" id="1314674.A0A0D7B5Z7"/>
<evidence type="ECO:0000259" key="9">
    <source>
        <dbReference type="PROSITE" id="PS51312"/>
    </source>
</evidence>
<protein>
    <submittedName>
        <fullName evidence="11">UEV-domain-containing protein</fullName>
    </submittedName>
</protein>
<dbReference type="GO" id="GO:0043162">
    <property type="term" value="P:ubiquitin-dependent protein catabolic process via the multivesicular body sorting pathway"/>
    <property type="evidence" value="ECO:0007669"/>
    <property type="project" value="UniProtKB-ARBA"/>
</dbReference>
<evidence type="ECO:0000256" key="8">
    <source>
        <dbReference type="SAM" id="MobiDB-lite"/>
    </source>
</evidence>
<dbReference type="Gene3D" id="3.10.110.10">
    <property type="entry name" value="Ubiquitin Conjugating Enzyme"/>
    <property type="match status" value="1"/>
</dbReference>
<dbReference type="Pfam" id="PF05743">
    <property type="entry name" value="UEV"/>
    <property type="match status" value="1"/>
</dbReference>
<dbReference type="InterPro" id="IPR052070">
    <property type="entry name" value="ESCRT-I_UEV_domain"/>
</dbReference>
<dbReference type="GO" id="GO:0072666">
    <property type="term" value="P:establishment of protein localization to vacuole"/>
    <property type="evidence" value="ECO:0007669"/>
    <property type="project" value="UniProtKB-ARBA"/>
</dbReference>
<dbReference type="GO" id="GO:0043130">
    <property type="term" value="F:ubiquitin binding"/>
    <property type="evidence" value="ECO:0007669"/>
    <property type="project" value="TreeGrafter"/>
</dbReference>
<dbReference type="SUPFAM" id="SSF140111">
    <property type="entry name" value="Endosomal sorting complex assembly domain"/>
    <property type="match status" value="1"/>
</dbReference>
<feature type="region of interest" description="Disordered" evidence="8">
    <location>
        <begin position="142"/>
        <end position="284"/>
    </location>
</feature>
<dbReference type="InterPro" id="IPR037202">
    <property type="entry name" value="ESCRT_assembly_dom"/>
</dbReference>
<reference evidence="11 12" key="1">
    <citation type="journal article" date="2015" name="Fungal Genet. Biol.">
        <title>Evolution of novel wood decay mechanisms in Agaricales revealed by the genome sequences of Fistulina hepatica and Cylindrobasidium torrendii.</title>
        <authorList>
            <person name="Floudas D."/>
            <person name="Held B.W."/>
            <person name="Riley R."/>
            <person name="Nagy L.G."/>
            <person name="Koehler G."/>
            <person name="Ransdell A.S."/>
            <person name="Younus H."/>
            <person name="Chow J."/>
            <person name="Chiniquy J."/>
            <person name="Lipzen A."/>
            <person name="Tritt A."/>
            <person name="Sun H."/>
            <person name="Haridas S."/>
            <person name="LaButti K."/>
            <person name="Ohm R.A."/>
            <person name="Kues U."/>
            <person name="Blanchette R.A."/>
            <person name="Grigoriev I.V."/>
            <person name="Minto R.E."/>
            <person name="Hibbett D.S."/>
        </authorList>
    </citation>
    <scope>NUCLEOTIDE SEQUENCE [LARGE SCALE GENOMIC DNA]</scope>
    <source>
        <strain evidence="11 12">FP15055 ss-10</strain>
    </source>
</reference>
<dbReference type="CDD" id="cd11685">
    <property type="entry name" value="UEV_TSG101-like"/>
    <property type="match status" value="1"/>
</dbReference>
<dbReference type="Proteomes" id="UP000054007">
    <property type="component" value="Unassembled WGS sequence"/>
</dbReference>
<accession>A0A0D7B5Z7</accession>
<keyword evidence="5 7" id="KW-0653">Protein transport</keyword>
<dbReference type="InterPro" id="IPR017916">
    <property type="entry name" value="SB_dom"/>
</dbReference>
<dbReference type="PANTHER" id="PTHR23306">
    <property type="entry name" value="TUMOR SUSCEPTIBILITY GENE 101 PROTEIN-RELATED"/>
    <property type="match status" value="1"/>
</dbReference>
<sequence length="499" mass="54979">MALTLTQKWLQQNVQAYPHPDRVYADVDASLARFPTLRIKSDAYTYDDGRTQLLLCLHNVIPINFRGAMYNIPVAIWIPRDYPAEPPLVYVVPTSDMLVKAGKHVELNGRVDVEYIQHWRRKNEGCNTSGLVEELQAQFAREPPVYAKPRESVRPPATPTASSSYSTRPPPPVPSSSTSPMPTSPSRPALPPKPGQYASERPPTVSPGPINSPSLPSPAATHAQIETSAQGAYASPQSPYYTPHASHFPRQSISSPLQQQPIPPAPPVAFSPPLPPGHPVQDGTAYINQYQAPAPPAWTRPVAQVNLMDEDSLSEPTAVAQPLPAAAPPRPPNPELLRLHCQVHDKLTSELASLGQAFALDAERLRAQQSDLLLGEPAIRDEMARLEAVRDVCRNVAGRYQMTVDQVERNIAEMRRKGDPEVDELVCSTTIVHNQLISLVAEDNAIEDTIYHLHRALNSGRVDLERFSRTVRVLAEEQFMKRALIEKILVGLPVGSSWA</sequence>
<evidence type="ECO:0000256" key="7">
    <source>
        <dbReference type="PROSITE-ProRule" id="PRU00644"/>
    </source>
</evidence>
<dbReference type="Pfam" id="PF09454">
    <property type="entry name" value="Vps23_core"/>
    <property type="match status" value="1"/>
</dbReference>
<dbReference type="InterPro" id="IPR008883">
    <property type="entry name" value="UEV_N"/>
</dbReference>
<evidence type="ECO:0000256" key="3">
    <source>
        <dbReference type="ARBA" id="ARBA00022448"/>
    </source>
</evidence>
<dbReference type="GO" id="GO:0000813">
    <property type="term" value="C:ESCRT I complex"/>
    <property type="evidence" value="ECO:0007669"/>
    <property type="project" value="TreeGrafter"/>
</dbReference>
<dbReference type="GO" id="GO:0006886">
    <property type="term" value="P:intracellular protein transport"/>
    <property type="evidence" value="ECO:0007669"/>
    <property type="project" value="UniProtKB-ARBA"/>
</dbReference>
<evidence type="ECO:0000313" key="11">
    <source>
        <dbReference type="EMBL" id="KIY64936.1"/>
    </source>
</evidence>
<dbReference type="PROSITE" id="PS51322">
    <property type="entry name" value="UEV"/>
    <property type="match status" value="1"/>
</dbReference>
<dbReference type="OrthoDB" id="306304at2759"/>
<dbReference type="Gene3D" id="6.10.140.820">
    <property type="match status" value="1"/>
</dbReference>